<accession>A0A5K7ZW45</accession>
<sequence>MKKWTPLLLLATLLLLTLGCSKKHVPKPIVIPKDATKMEVSFTWAGIDICTHDSPEIQVTGIPEGTVELQVRLKDTNVPAWNHGGGKVAYDGSGTIPAGALNQGYNGPCPPWDQRHKYEFSVMAVDDQGTIIGFGKARQLFPPKN</sequence>
<dbReference type="Gene3D" id="3.90.280.10">
    <property type="entry name" value="PEBP-like"/>
    <property type="match status" value="1"/>
</dbReference>
<evidence type="ECO:0000313" key="3">
    <source>
        <dbReference type="Proteomes" id="UP000425960"/>
    </source>
</evidence>
<evidence type="ECO:0008006" key="4">
    <source>
        <dbReference type="Google" id="ProtNLM"/>
    </source>
</evidence>
<dbReference type="InterPro" id="IPR008914">
    <property type="entry name" value="PEBP"/>
</dbReference>
<dbReference type="RefSeq" id="WP_173179813.1">
    <property type="nucleotide sequence ID" value="NZ_AP021876.1"/>
</dbReference>
<dbReference type="AlphaFoldDB" id="A0A5K7ZW45"/>
<organism evidence="2 3">
    <name type="scientific">Desulfosarcina ovata subsp. sediminis</name>
    <dbReference type="NCBI Taxonomy" id="885957"/>
    <lineage>
        <taxon>Bacteria</taxon>
        <taxon>Pseudomonadati</taxon>
        <taxon>Thermodesulfobacteriota</taxon>
        <taxon>Desulfobacteria</taxon>
        <taxon>Desulfobacterales</taxon>
        <taxon>Desulfosarcinaceae</taxon>
        <taxon>Desulfosarcina</taxon>
    </lineage>
</organism>
<dbReference type="EMBL" id="AP021876">
    <property type="protein sequence ID" value="BBO84438.1"/>
    <property type="molecule type" value="Genomic_DNA"/>
</dbReference>
<dbReference type="Pfam" id="PF01161">
    <property type="entry name" value="PBP"/>
    <property type="match status" value="1"/>
</dbReference>
<gene>
    <name evidence="2" type="ORF">DSCO28_50040</name>
</gene>
<dbReference type="InterPro" id="IPR036610">
    <property type="entry name" value="PEBP-like_sf"/>
</dbReference>
<reference evidence="2 3" key="1">
    <citation type="submission" date="2019-11" db="EMBL/GenBank/DDBJ databases">
        <title>Comparative genomics of hydrocarbon-degrading Desulfosarcina strains.</title>
        <authorList>
            <person name="Watanabe M."/>
            <person name="Kojima H."/>
            <person name="Fukui M."/>
        </authorList>
    </citation>
    <scope>NUCLEOTIDE SEQUENCE [LARGE SCALE GENOMIC DNA]</scope>
    <source>
        <strain evidence="2 3">28bB2T</strain>
    </source>
</reference>
<evidence type="ECO:0000256" key="1">
    <source>
        <dbReference type="SAM" id="SignalP"/>
    </source>
</evidence>
<keyword evidence="1" id="KW-0732">Signal</keyword>
<name>A0A5K7ZW45_9BACT</name>
<evidence type="ECO:0000313" key="2">
    <source>
        <dbReference type="EMBL" id="BBO84438.1"/>
    </source>
</evidence>
<dbReference type="Proteomes" id="UP000425960">
    <property type="component" value="Chromosome"/>
</dbReference>
<dbReference type="SUPFAM" id="SSF49777">
    <property type="entry name" value="PEBP-like"/>
    <property type="match status" value="1"/>
</dbReference>
<dbReference type="PROSITE" id="PS51257">
    <property type="entry name" value="PROKAR_LIPOPROTEIN"/>
    <property type="match status" value="1"/>
</dbReference>
<protein>
    <recommendedName>
        <fullName evidence="4">Phospholipid-binding protein</fullName>
    </recommendedName>
</protein>
<feature type="signal peptide" evidence="1">
    <location>
        <begin position="1"/>
        <end position="22"/>
    </location>
</feature>
<proteinExistence type="predicted"/>
<dbReference type="KEGG" id="dov:DSCO28_50040"/>
<feature type="chain" id="PRO_5024381715" description="Phospholipid-binding protein" evidence="1">
    <location>
        <begin position="23"/>
        <end position="145"/>
    </location>
</feature>